<reference evidence="1" key="1">
    <citation type="submission" date="2021-02" db="EMBL/GenBank/DDBJ databases">
        <authorList>
            <person name="Nowell W R."/>
        </authorList>
    </citation>
    <scope>NUCLEOTIDE SEQUENCE</scope>
</reference>
<dbReference type="AlphaFoldDB" id="A0A8S3ID01"/>
<accession>A0A8S3ID01</accession>
<proteinExistence type="predicted"/>
<dbReference type="Proteomes" id="UP000681720">
    <property type="component" value="Unassembled WGS sequence"/>
</dbReference>
<gene>
    <name evidence="1" type="ORF">GIL414_LOCUS74907</name>
</gene>
<comment type="caution">
    <text evidence="1">The sequence shown here is derived from an EMBL/GenBank/DDBJ whole genome shotgun (WGS) entry which is preliminary data.</text>
</comment>
<evidence type="ECO:0000313" key="1">
    <source>
        <dbReference type="EMBL" id="CAF5196027.1"/>
    </source>
</evidence>
<name>A0A8S3ID01_9BILA</name>
<organism evidence="1 2">
    <name type="scientific">Rotaria magnacalcarata</name>
    <dbReference type="NCBI Taxonomy" id="392030"/>
    <lineage>
        <taxon>Eukaryota</taxon>
        <taxon>Metazoa</taxon>
        <taxon>Spiralia</taxon>
        <taxon>Gnathifera</taxon>
        <taxon>Rotifera</taxon>
        <taxon>Eurotatoria</taxon>
        <taxon>Bdelloidea</taxon>
        <taxon>Philodinida</taxon>
        <taxon>Philodinidae</taxon>
        <taxon>Rotaria</taxon>
    </lineage>
</organism>
<sequence>KPIFILGCELDGSIVEVTLAKPVDKNQYFRFTRGVSPSALTANLPFAFQAGNLGPTTTFDLSAIPYLTIPTTNTTTMQMTNGTTVIPVAVNPLQQNKAMLSDF</sequence>
<feature type="non-terminal residue" evidence="1">
    <location>
        <position position="103"/>
    </location>
</feature>
<dbReference type="EMBL" id="CAJOBJ010341872">
    <property type="protein sequence ID" value="CAF5196027.1"/>
    <property type="molecule type" value="Genomic_DNA"/>
</dbReference>
<evidence type="ECO:0000313" key="2">
    <source>
        <dbReference type="Proteomes" id="UP000681720"/>
    </source>
</evidence>
<protein>
    <submittedName>
        <fullName evidence="1">Uncharacterized protein</fullName>
    </submittedName>
</protein>